<dbReference type="RefSeq" id="WP_114449673.1">
    <property type="nucleotide sequence ID" value="NZ_QPHM01000001.1"/>
</dbReference>
<dbReference type="EMBL" id="QPHM01000001">
    <property type="protein sequence ID" value="RCU48063.1"/>
    <property type="molecule type" value="Genomic_DNA"/>
</dbReference>
<accession>A0A368NDH5</accession>
<gene>
    <name evidence="2" type="ORF">DU504_12580</name>
</gene>
<dbReference type="CDD" id="cd00293">
    <property type="entry name" value="USP-like"/>
    <property type="match status" value="1"/>
</dbReference>
<dbReference type="InterPro" id="IPR006016">
    <property type="entry name" value="UspA"/>
</dbReference>
<name>A0A368NDH5_9EURY</name>
<organism evidence="2 3">
    <name type="scientific">Haloplanus salinus</name>
    <dbReference type="NCBI Taxonomy" id="1126245"/>
    <lineage>
        <taxon>Archaea</taxon>
        <taxon>Methanobacteriati</taxon>
        <taxon>Methanobacteriota</taxon>
        <taxon>Stenosarchaea group</taxon>
        <taxon>Halobacteria</taxon>
        <taxon>Halobacteriales</taxon>
        <taxon>Haloferacaceae</taxon>
        <taxon>Haloplanus</taxon>
    </lineage>
</organism>
<dbReference type="SUPFAM" id="SSF52402">
    <property type="entry name" value="Adenine nucleotide alpha hydrolases-like"/>
    <property type="match status" value="1"/>
</dbReference>
<proteinExistence type="predicted"/>
<evidence type="ECO:0000313" key="2">
    <source>
        <dbReference type="EMBL" id="RCU48063.1"/>
    </source>
</evidence>
<feature type="domain" description="UspA" evidence="1">
    <location>
        <begin position="6"/>
        <end position="129"/>
    </location>
</feature>
<dbReference type="Proteomes" id="UP000252189">
    <property type="component" value="Unassembled WGS sequence"/>
</dbReference>
<keyword evidence="3" id="KW-1185">Reference proteome</keyword>
<dbReference type="AlphaFoldDB" id="A0A368NDH5"/>
<evidence type="ECO:0000313" key="3">
    <source>
        <dbReference type="Proteomes" id="UP000252189"/>
    </source>
</evidence>
<evidence type="ECO:0000259" key="1">
    <source>
        <dbReference type="Pfam" id="PF00582"/>
    </source>
</evidence>
<reference evidence="2 3" key="1">
    <citation type="submission" date="2018-07" db="EMBL/GenBank/DDBJ databases">
        <title>Genome sequences of Haloplanus salinus JCM 18368T.</title>
        <authorList>
            <person name="Kim Y.B."/>
            <person name="Roh S.W."/>
        </authorList>
    </citation>
    <scope>NUCLEOTIDE SEQUENCE [LARGE SCALE GENOMIC DNA]</scope>
    <source>
        <strain evidence="2 3">JCM 18368</strain>
    </source>
</reference>
<dbReference type="Pfam" id="PF00582">
    <property type="entry name" value="Usp"/>
    <property type="match status" value="1"/>
</dbReference>
<dbReference type="OrthoDB" id="281037at2157"/>
<protein>
    <submittedName>
        <fullName evidence="2">Universal stress protein</fullName>
    </submittedName>
</protein>
<dbReference type="InterPro" id="IPR014729">
    <property type="entry name" value="Rossmann-like_a/b/a_fold"/>
</dbReference>
<comment type="caution">
    <text evidence="2">The sequence shown here is derived from an EMBL/GenBank/DDBJ whole genome shotgun (WGS) entry which is preliminary data.</text>
</comment>
<sequence length="131" mass="13851">MSVYVVGTDTVDTSAALCDYLDGRIEAADTIHAVNSLRGGDRTDATDARDGEDAITVVQSRLGARATVETHQFVRGNDPHEDLLAHADAVDADELVIGVRKRNPTAKVVFGSTAQAVLLRTSRPVAVVPLA</sequence>
<dbReference type="Gene3D" id="3.40.50.620">
    <property type="entry name" value="HUPs"/>
    <property type="match status" value="1"/>
</dbReference>